<reference evidence="2" key="3">
    <citation type="submission" date="2017-01" db="EMBL/GenBank/DDBJ databases">
        <authorList>
            <person name="Mah S.A."/>
            <person name="Swanson W.J."/>
            <person name="Moy G.W."/>
            <person name="Vacquier V.D."/>
        </authorList>
    </citation>
    <scope>NUCLEOTIDE SEQUENCE [LARGE SCALE GENOMIC DNA]</scope>
    <source>
        <strain evidence="2">DSM 21068</strain>
    </source>
</reference>
<keyword evidence="4" id="KW-1185">Reference proteome</keyword>
<dbReference type="AlphaFoldDB" id="A0A1N7L8I8"/>
<dbReference type="STRING" id="551459.SAMN05421796_102109"/>
<dbReference type="EMBL" id="FTOJ01000002">
    <property type="protein sequence ID" value="SIS70136.1"/>
    <property type="molecule type" value="Genomic_DNA"/>
</dbReference>
<evidence type="ECO:0000313" key="2">
    <source>
        <dbReference type="EMBL" id="SIS70136.1"/>
    </source>
</evidence>
<accession>A0A1N7L8I8</accession>
<dbReference type="SUPFAM" id="SSF47781">
    <property type="entry name" value="RuvA domain 2-like"/>
    <property type="match status" value="4"/>
</dbReference>
<dbReference type="Proteomes" id="UP000238314">
    <property type="component" value="Unassembled WGS sequence"/>
</dbReference>
<evidence type="ECO:0000313" key="3">
    <source>
        <dbReference type="Proteomes" id="UP000186246"/>
    </source>
</evidence>
<reference evidence="3" key="2">
    <citation type="submission" date="2017-01" db="EMBL/GenBank/DDBJ databases">
        <authorList>
            <person name="Varghese N."/>
            <person name="Submissions S."/>
        </authorList>
    </citation>
    <scope>NUCLEOTIDE SEQUENCE [LARGE SCALE GENOMIC DNA]</scope>
    <source>
        <strain evidence="3">DSM 21068</strain>
    </source>
</reference>
<dbReference type="InterPro" id="IPR010994">
    <property type="entry name" value="RuvA_2-like"/>
</dbReference>
<dbReference type="Proteomes" id="UP000186246">
    <property type="component" value="Unassembled WGS sequence"/>
</dbReference>
<organism evidence="2 3">
    <name type="scientific">Chryseobacterium piscicola</name>
    <dbReference type="NCBI Taxonomy" id="551459"/>
    <lineage>
        <taxon>Bacteria</taxon>
        <taxon>Pseudomonadati</taxon>
        <taxon>Bacteroidota</taxon>
        <taxon>Flavobacteriia</taxon>
        <taxon>Flavobacteriales</taxon>
        <taxon>Weeksellaceae</taxon>
        <taxon>Chryseobacterium group</taxon>
        <taxon>Chryseobacterium</taxon>
    </lineage>
</organism>
<evidence type="ECO:0000313" key="1">
    <source>
        <dbReference type="EMBL" id="PQA97704.1"/>
    </source>
</evidence>
<dbReference type="EMBL" id="MUGO01000002">
    <property type="protein sequence ID" value="PQA97704.1"/>
    <property type="molecule type" value="Genomic_DNA"/>
</dbReference>
<proteinExistence type="predicted"/>
<dbReference type="OrthoDB" id="981124at2"/>
<reference evidence="1 4" key="1">
    <citation type="submission" date="2016-11" db="EMBL/GenBank/DDBJ databases">
        <title>Whole genomes of Flavobacteriaceae.</title>
        <authorList>
            <person name="Stine C."/>
            <person name="Li C."/>
            <person name="Tadesse D."/>
        </authorList>
    </citation>
    <scope>NUCLEOTIDE SEQUENCE [LARGE SCALE GENOMIC DNA]</scope>
    <source>
        <strain evidence="1 4">DSM 21068</strain>
    </source>
</reference>
<name>A0A1N7L8I8_9FLAO</name>
<evidence type="ECO:0000313" key="4">
    <source>
        <dbReference type="Proteomes" id="UP000238314"/>
    </source>
</evidence>
<sequence>MRNNYYKKTAILAMLLAVLFMYSKYANTRENKFPALHFETETLATMSLSEFDPNELSADQWQKLGFSDKQSATILKYKKIVGGRFISKEQLKKCYSISEEKFNEIAPFLLLPETSKSGESLKFENAKFNKKELTIAGKFNPNHYSQSHWENMGFSEKQAEAILKYKKFLGGSFVSKEKFSECFIISDENYKKLEPYLILPAKTPENFVKNRFKRDTVREKINYKPFDPNALDREGWQNLGFSEKQANVIVNYKERNLKGSFKNLEDIKACFVINEDKFNEMKPFIRIINVKPSATKNSENNATDFSKIDLNSITFKQLIEYGFDEKAAGSLVGFRKKLGGFVTKEQILDTYNIDKELTQKLVNSAPLDVSKVQKYSLAEAPEDWLKNHPYFKYSADKIIYFRISNPDDKKIWKFIKVKPEYEARMKLYLK</sequence>
<protein>
    <submittedName>
        <fullName evidence="2">Helix-hairpin-helix motif-containing protein</fullName>
    </submittedName>
</protein>
<gene>
    <name evidence="1" type="ORF">B0A70_01875</name>
    <name evidence="2" type="ORF">SAMN05421796_102109</name>
</gene>